<dbReference type="GO" id="GO:0005886">
    <property type="term" value="C:plasma membrane"/>
    <property type="evidence" value="ECO:0007669"/>
    <property type="project" value="UniProtKB-SubCell"/>
</dbReference>
<keyword evidence="15" id="KW-0479">Metal-binding</keyword>
<dbReference type="PANTHER" id="PTHR43185">
    <property type="entry name" value="FERROUS IRON TRANSPORT PROTEIN B"/>
    <property type="match status" value="1"/>
</dbReference>
<dbReference type="InterPro" id="IPR041069">
    <property type="entry name" value="FeoB_Cyto"/>
</dbReference>
<dbReference type="InterPro" id="IPR027417">
    <property type="entry name" value="P-loop_NTPase"/>
</dbReference>
<feature type="binding site" evidence="15">
    <location>
        <position position="23"/>
    </location>
    <ligand>
        <name>Mg(2+)</name>
        <dbReference type="ChEBI" id="CHEBI:18420"/>
        <label>2</label>
    </ligand>
</feature>
<dbReference type="InterPro" id="IPR050860">
    <property type="entry name" value="FeoB_GTPase"/>
</dbReference>
<dbReference type="GO" id="GO:0046872">
    <property type="term" value="F:metal ion binding"/>
    <property type="evidence" value="ECO:0007669"/>
    <property type="project" value="UniProtKB-KW"/>
</dbReference>
<evidence type="ECO:0000256" key="1">
    <source>
        <dbReference type="ARBA" id="ARBA00004429"/>
    </source>
</evidence>
<protein>
    <recommendedName>
        <fullName evidence="13 16">Ferrous iron transport protein B</fullName>
    </recommendedName>
</protein>
<feature type="binding site" evidence="15">
    <location>
        <position position="19"/>
    </location>
    <ligand>
        <name>Mg(2+)</name>
        <dbReference type="ChEBI" id="CHEBI:18420"/>
        <label>2</label>
    </ligand>
</feature>
<dbReference type="InterPro" id="IPR030389">
    <property type="entry name" value="G_FEOB_dom"/>
</dbReference>
<feature type="transmembrane region" description="Helical" evidence="16">
    <location>
        <begin position="428"/>
        <end position="454"/>
    </location>
</feature>
<dbReference type="PRINTS" id="PR00326">
    <property type="entry name" value="GTP1OBG"/>
</dbReference>
<keyword evidence="4 16" id="KW-0410">Iron transport</keyword>
<reference evidence="18" key="1">
    <citation type="journal article" date="2023" name="Int. J. Syst. Evol. Microbiol.">
        <title>Mesoterricola silvestris gen. nov., sp. nov., Mesoterricola sediminis sp. nov., Geothrix oryzae sp. nov., Geothrix edaphica sp. nov., Geothrix rubra sp. nov., and Geothrix limicola sp. nov., six novel members of Acidobacteriota isolated from soils.</title>
        <authorList>
            <person name="Itoh H."/>
            <person name="Sugisawa Y."/>
            <person name="Mise K."/>
            <person name="Xu Z."/>
            <person name="Kuniyasu M."/>
            <person name="Ushijima N."/>
            <person name="Kawano K."/>
            <person name="Kobayashi E."/>
            <person name="Shiratori Y."/>
            <person name="Masuda Y."/>
            <person name="Senoo K."/>
        </authorList>
    </citation>
    <scope>NUCLEOTIDE SEQUENCE</scope>
    <source>
        <strain evidence="18">W786</strain>
    </source>
</reference>
<comment type="function">
    <text evidence="16">Probable transporter of a GTP-driven Fe(2+) uptake system.</text>
</comment>
<dbReference type="KEGG" id="msea:METESE_20670"/>
<keyword evidence="6 16" id="KW-0812">Transmembrane</keyword>
<keyword evidence="19" id="KW-1185">Reference proteome</keyword>
<keyword evidence="7 14" id="KW-0547">Nucleotide-binding</keyword>
<keyword evidence="15" id="KW-0460">Magnesium</keyword>
<dbReference type="AlphaFoldDB" id="A0AA48GSY5"/>
<proteinExistence type="inferred from homology"/>
<dbReference type="GO" id="GO:0015093">
    <property type="term" value="F:ferrous iron transmembrane transporter activity"/>
    <property type="evidence" value="ECO:0007669"/>
    <property type="project" value="UniProtKB-UniRule"/>
</dbReference>
<dbReference type="Pfam" id="PF07670">
    <property type="entry name" value="Gate"/>
    <property type="match status" value="2"/>
</dbReference>
<keyword evidence="3" id="KW-1003">Cell membrane</keyword>
<feature type="binding site" evidence="15">
    <location>
        <position position="22"/>
    </location>
    <ligand>
        <name>Mg(2+)</name>
        <dbReference type="ChEBI" id="CHEBI:18420"/>
        <label>1</label>
    </ligand>
</feature>
<gene>
    <name evidence="18" type="primary">feoB-2</name>
    <name evidence="18" type="ORF">METESE_20670</name>
</gene>
<keyword evidence="5" id="KW-0997">Cell inner membrane</keyword>
<evidence type="ECO:0000256" key="4">
    <source>
        <dbReference type="ARBA" id="ARBA00022496"/>
    </source>
</evidence>
<feature type="binding site" evidence="14">
    <location>
        <begin position="33"/>
        <end position="37"/>
    </location>
    <ligand>
        <name>GTP</name>
        <dbReference type="ChEBI" id="CHEBI:37565"/>
        <label>1</label>
    </ligand>
</feature>
<dbReference type="Pfam" id="PF02421">
    <property type="entry name" value="FeoB_N"/>
    <property type="match status" value="1"/>
</dbReference>
<feature type="domain" description="FeoB-type G" evidence="17">
    <location>
        <begin position="1"/>
        <end position="163"/>
    </location>
</feature>
<dbReference type="Pfam" id="PF07664">
    <property type="entry name" value="FeoB_C"/>
    <property type="match status" value="1"/>
</dbReference>
<feature type="transmembrane region" description="Helical" evidence="16">
    <location>
        <begin position="667"/>
        <end position="690"/>
    </location>
</feature>
<keyword evidence="9 16" id="KW-0408">Iron</keyword>
<dbReference type="Gene3D" id="3.40.50.300">
    <property type="entry name" value="P-loop containing nucleotide triphosphate hydrolases"/>
    <property type="match status" value="1"/>
</dbReference>
<evidence type="ECO:0000256" key="16">
    <source>
        <dbReference type="RuleBase" id="RU362098"/>
    </source>
</evidence>
<dbReference type="GO" id="GO:0005525">
    <property type="term" value="F:GTP binding"/>
    <property type="evidence" value="ECO:0007669"/>
    <property type="project" value="UniProtKB-KW"/>
</dbReference>
<keyword evidence="11 14" id="KW-0342">GTP-binding</keyword>
<evidence type="ECO:0000256" key="12">
    <source>
        <dbReference type="ARBA" id="ARBA00023136"/>
    </source>
</evidence>
<evidence type="ECO:0000256" key="5">
    <source>
        <dbReference type="ARBA" id="ARBA00022519"/>
    </source>
</evidence>
<feature type="transmembrane region" description="Helical" evidence="16">
    <location>
        <begin position="350"/>
        <end position="374"/>
    </location>
</feature>
<evidence type="ECO:0000256" key="15">
    <source>
        <dbReference type="PIRSR" id="PIRSR603373-2"/>
    </source>
</evidence>
<keyword evidence="10" id="KW-0406">Ion transport</keyword>
<evidence type="ECO:0000256" key="6">
    <source>
        <dbReference type="ARBA" id="ARBA00022692"/>
    </source>
</evidence>
<comment type="similarity">
    <text evidence="16">Belongs to the TRAFAC class TrmE-Era-EngA-EngB-Septin-like GTPase superfamily. FeoB GTPase (TC 9.A.8) family.</text>
</comment>
<evidence type="ECO:0000256" key="14">
    <source>
        <dbReference type="PIRSR" id="PIRSR603373-1"/>
    </source>
</evidence>
<feature type="transmembrane region" description="Helical" evidence="16">
    <location>
        <begin position="294"/>
        <end position="314"/>
    </location>
</feature>
<evidence type="ECO:0000256" key="13">
    <source>
        <dbReference type="NCBIfam" id="TIGR00437"/>
    </source>
</evidence>
<dbReference type="NCBIfam" id="TIGR00437">
    <property type="entry name" value="feoB"/>
    <property type="match status" value="1"/>
</dbReference>
<evidence type="ECO:0000256" key="11">
    <source>
        <dbReference type="ARBA" id="ARBA00023134"/>
    </source>
</evidence>
<evidence type="ECO:0000313" key="19">
    <source>
        <dbReference type="Proteomes" id="UP001228113"/>
    </source>
</evidence>
<dbReference type="Pfam" id="PF17910">
    <property type="entry name" value="FeoB_Cyto"/>
    <property type="match status" value="1"/>
</dbReference>
<keyword evidence="2 16" id="KW-0813">Transport</keyword>
<feature type="binding site" evidence="15">
    <location>
        <position position="20"/>
    </location>
    <ligand>
        <name>Mg(2+)</name>
        <dbReference type="ChEBI" id="CHEBI:18420"/>
        <label>2</label>
    </ligand>
</feature>
<dbReference type="InterPro" id="IPR003373">
    <property type="entry name" value="Fe2_transport_prot-B"/>
</dbReference>
<dbReference type="Gene3D" id="1.10.287.1770">
    <property type="match status" value="1"/>
</dbReference>
<evidence type="ECO:0000256" key="10">
    <source>
        <dbReference type="ARBA" id="ARBA00023065"/>
    </source>
</evidence>
<dbReference type="SUPFAM" id="SSF52540">
    <property type="entry name" value="P-loop containing nucleoside triphosphate hydrolases"/>
    <property type="match status" value="1"/>
</dbReference>
<evidence type="ECO:0000256" key="3">
    <source>
        <dbReference type="ARBA" id="ARBA00022475"/>
    </source>
</evidence>
<keyword evidence="12 16" id="KW-0472">Membrane</keyword>
<dbReference type="InterPro" id="IPR006073">
    <property type="entry name" value="GTP-bd"/>
</dbReference>
<keyword evidence="8 16" id="KW-1133">Transmembrane helix</keyword>
<sequence length="727" mass="78866">MATVALAGNPNCGKTSLFNALTGAHQHVGNWPGVTVERRSGTFRQDGLAVEVVDLPGTYSLAARSEDERVATDFLASQEADVIVNVLDASNLERNLYLTTQLLELRKPVVFALNMMDDAVRDGWTLDVPTLSALLGGPVVVTVGNRGEGIEALKAAILAQVRGDDPSLDPAQWPPRVTYGDDVEGEIRRLAEEVRRDEVLTAHLPGRWWALRLLEGAPDALEEAGRSHAAQAIQAQLARSRAFLEAHLGAGVDTLLAERRYGFAHGLVREVGRREGHPARHLTDRLDAVLTGRFLGFPIFLIVMVAIYTLTFVVGKYPQDWVSAGMGWLHDTAAAHLPPGELTSLFVDGVIPGVGSVLVFLPSIMILMGCVSFLEDTGYMARAAFIMDRLMHLMGLHGKSFIPLIMGMGCNTPAIQATRTLEARSDRLITILVTPFMSCSARLPVYILLAGAFFRPLQGALAVVGMHLLGFAVAIVAGKVLRLTLFRRENAPFVMELPPYRLPVLKTTLLHMWEKATVFLRKAGTLIFAGATLIWFLSNYPGLADRDLAARHRAAEAAVRAQGLPEAEEKAKLEDLDLAHKGTIMNSSLAARFGKVLEPAFRPLFDPDHRRAEAWKDGVALTAGFLAKEIVVGTMAVVHQARAEGEDGAALSPLQQSLRDRSGLTPLTALAFMVFVLIYTPCLGTVGMIYKETRSLGWTLFSVGYGLGLGWVLAWITVAGGRLLGFA</sequence>
<feature type="transmembrane region" description="Helical" evidence="16">
    <location>
        <begin position="460"/>
        <end position="481"/>
    </location>
</feature>
<feature type="binding site" evidence="14">
    <location>
        <begin position="54"/>
        <end position="57"/>
    </location>
    <ligand>
        <name>GTP</name>
        <dbReference type="ChEBI" id="CHEBI:37565"/>
        <label>1</label>
    </ligand>
</feature>
<evidence type="ECO:0000256" key="8">
    <source>
        <dbReference type="ARBA" id="ARBA00022989"/>
    </source>
</evidence>
<dbReference type="CDD" id="cd01879">
    <property type="entry name" value="FeoB"/>
    <property type="match status" value="1"/>
</dbReference>
<feature type="binding site" evidence="14">
    <location>
        <begin position="114"/>
        <end position="117"/>
    </location>
    <ligand>
        <name>GTP</name>
        <dbReference type="ChEBI" id="CHEBI:37565"/>
        <label>1</label>
    </ligand>
</feature>
<evidence type="ECO:0000259" key="17">
    <source>
        <dbReference type="PROSITE" id="PS51711"/>
    </source>
</evidence>
<dbReference type="InterPro" id="IPR011642">
    <property type="entry name" value="Gate_dom"/>
</dbReference>
<dbReference type="EMBL" id="AP027081">
    <property type="protein sequence ID" value="BDU77109.1"/>
    <property type="molecule type" value="Genomic_DNA"/>
</dbReference>
<dbReference type="InterPro" id="IPR011640">
    <property type="entry name" value="Fe2_transport_prot_B_C"/>
</dbReference>
<dbReference type="Proteomes" id="UP001228113">
    <property type="component" value="Chromosome"/>
</dbReference>
<dbReference type="PANTHER" id="PTHR43185:SF1">
    <property type="entry name" value="FE(2+) TRANSPORTER FEOB"/>
    <property type="match status" value="1"/>
</dbReference>
<evidence type="ECO:0000256" key="7">
    <source>
        <dbReference type="ARBA" id="ARBA00022741"/>
    </source>
</evidence>
<evidence type="ECO:0000313" key="18">
    <source>
        <dbReference type="EMBL" id="BDU77109.1"/>
    </source>
</evidence>
<comment type="caution">
    <text evidence="16">Lacks conserved residue(s) required for the propagation of feature annotation.</text>
</comment>
<name>A0AA48GSY5_9BACT</name>
<feature type="transmembrane region" description="Helical" evidence="16">
    <location>
        <begin position="519"/>
        <end position="538"/>
    </location>
</feature>
<dbReference type="FunFam" id="3.40.50.300:FF:000426">
    <property type="entry name" value="Ferrous iron transport protein B"/>
    <property type="match status" value="1"/>
</dbReference>
<accession>A0AA48GSY5</accession>
<evidence type="ECO:0000256" key="9">
    <source>
        <dbReference type="ARBA" id="ARBA00023004"/>
    </source>
</evidence>
<comment type="subcellular location">
    <subcellularLocation>
        <location evidence="1 16">Cell inner membrane</location>
        <topology evidence="1 16">Multi-pass membrane protein</topology>
    </subcellularLocation>
</comment>
<dbReference type="PROSITE" id="PS51711">
    <property type="entry name" value="G_FEOB"/>
    <property type="match status" value="1"/>
</dbReference>
<dbReference type="RefSeq" id="WP_316410102.1">
    <property type="nucleotide sequence ID" value="NZ_AP027081.1"/>
</dbReference>
<evidence type="ECO:0000256" key="2">
    <source>
        <dbReference type="ARBA" id="ARBA00022448"/>
    </source>
</evidence>
<feature type="binding site" evidence="14">
    <location>
        <begin position="8"/>
        <end position="15"/>
    </location>
    <ligand>
        <name>GTP</name>
        <dbReference type="ChEBI" id="CHEBI:37565"/>
        <label>1</label>
    </ligand>
</feature>
<organism evidence="18 19">
    <name type="scientific">Mesoterricola sediminis</name>
    <dbReference type="NCBI Taxonomy" id="2927980"/>
    <lineage>
        <taxon>Bacteria</taxon>
        <taxon>Pseudomonadati</taxon>
        <taxon>Acidobacteriota</taxon>
        <taxon>Holophagae</taxon>
        <taxon>Holophagales</taxon>
        <taxon>Holophagaceae</taxon>
        <taxon>Mesoterricola</taxon>
    </lineage>
</organism>
<feature type="transmembrane region" description="Helical" evidence="16">
    <location>
        <begin position="697"/>
        <end position="718"/>
    </location>
</feature>